<feature type="region of interest" description="Disordered" evidence="1">
    <location>
        <begin position="47"/>
        <end position="83"/>
    </location>
</feature>
<dbReference type="AlphaFoldDB" id="A0A1C1A803"/>
<reference evidence="3" key="1">
    <citation type="submission" date="2016-05" db="EMBL/GenBank/DDBJ databases">
        <title>Paenibacillus oryzae. sp. nov., isolated from the rice root.</title>
        <authorList>
            <person name="Zhang J."/>
            <person name="Zhang X."/>
        </authorList>
    </citation>
    <scope>NUCLEOTIDE SEQUENCE [LARGE SCALE GENOMIC DNA]</scope>
    <source>
        <strain evidence="3">KCTC13222</strain>
    </source>
</reference>
<proteinExistence type="predicted"/>
<dbReference type="Proteomes" id="UP000093309">
    <property type="component" value="Unassembled WGS sequence"/>
</dbReference>
<evidence type="ECO:0000313" key="2">
    <source>
        <dbReference type="EMBL" id="OCT16733.1"/>
    </source>
</evidence>
<organism evidence="2 3">
    <name type="scientific">Paenibacillus pectinilyticus</name>
    <dbReference type="NCBI Taxonomy" id="512399"/>
    <lineage>
        <taxon>Bacteria</taxon>
        <taxon>Bacillati</taxon>
        <taxon>Bacillota</taxon>
        <taxon>Bacilli</taxon>
        <taxon>Bacillales</taxon>
        <taxon>Paenibacillaceae</taxon>
        <taxon>Paenibacillus</taxon>
    </lineage>
</organism>
<name>A0A1C1A803_9BACL</name>
<keyword evidence="3" id="KW-1185">Reference proteome</keyword>
<gene>
    <name evidence="2" type="ORF">A8709_08715</name>
</gene>
<dbReference type="RefSeq" id="WP_065850820.1">
    <property type="nucleotide sequence ID" value="NZ_LYPC01000010.1"/>
</dbReference>
<evidence type="ECO:0000256" key="1">
    <source>
        <dbReference type="SAM" id="MobiDB-lite"/>
    </source>
</evidence>
<dbReference type="EMBL" id="LYPC01000010">
    <property type="protein sequence ID" value="OCT16733.1"/>
    <property type="molecule type" value="Genomic_DNA"/>
</dbReference>
<feature type="compositionally biased region" description="Polar residues" evidence="1">
    <location>
        <begin position="47"/>
        <end position="62"/>
    </location>
</feature>
<evidence type="ECO:0000313" key="3">
    <source>
        <dbReference type="Proteomes" id="UP000093309"/>
    </source>
</evidence>
<dbReference type="OrthoDB" id="2639081at2"/>
<accession>A0A1C1A803</accession>
<protein>
    <submittedName>
        <fullName evidence="2">Uncharacterized protein</fullName>
    </submittedName>
</protein>
<sequence>MQAFHPITEKTCRSLVGKPVLLVLNNGVELAGIVSRIEKNKLILNDSPQAKLNSTPKSTKTTIAKKGKKQPVQRDMPTSAESTEQLSSFGLPLFGGPAPAPRPTGPVDIQIDYIAALFSE</sequence>
<comment type="caution">
    <text evidence="2">The sequence shown here is derived from an EMBL/GenBank/DDBJ whole genome shotgun (WGS) entry which is preliminary data.</text>
</comment>